<dbReference type="Pfam" id="PF07650">
    <property type="entry name" value="KH_2"/>
    <property type="match status" value="1"/>
</dbReference>
<evidence type="ECO:0000256" key="4">
    <source>
        <dbReference type="ARBA" id="ARBA00023274"/>
    </source>
</evidence>
<sequence>MSLNVSKQKKFIIDGVFFSELNEFLTKELSEDGYSEVELRKNPLKTEMILKTTRTQAIIGLKGRRIREITLLIKNRFEFGDNKLDIYVEKIANRGLCANVQAESLRFKLLKGLAVRRACYGILRSTMESGAKGCLIAVSGKLRAQRAKTMKFTDGYIIHSGQAVDDYISTATKHCLLRQGVIGIKVSIMLPWDPIGTNGPKKPLPDMVTVLENKITC</sequence>
<keyword evidence="2 6" id="KW-0694">RNA-binding</keyword>
<accession>A0A7S0M1W7</accession>
<proteinExistence type="inferred from homology"/>
<dbReference type="GO" id="GO:0005634">
    <property type="term" value="C:nucleus"/>
    <property type="evidence" value="ECO:0007669"/>
    <property type="project" value="TreeGrafter"/>
</dbReference>
<dbReference type="PROSITE" id="PS50823">
    <property type="entry name" value="KH_TYPE_2"/>
    <property type="match status" value="1"/>
</dbReference>
<name>A0A7S0M1W7_9CRYP</name>
<protein>
    <recommendedName>
        <fullName evidence="5">40S ribosomal protein S3</fullName>
    </recommendedName>
</protein>
<evidence type="ECO:0000256" key="3">
    <source>
        <dbReference type="ARBA" id="ARBA00022980"/>
    </source>
</evidence>
<dbReference type="EMBL" id="HBEZ01012364">
    <property type="protein sequence ID" value="CAD8629117.1"/>
    <property type="molecule type" value="Transcribed_RNA"/>
</dbReference>
<dbReference type="SUPFAM" id="SSF54814">
    <property type="entry name" value="Prokaryotic type KH domain (KH-domain type II)"/>
    <property type="match status" value="1"/>
</dbReference>
<dbReference type="AlphaFoldDB" id="A0A7S0M1W7"/>
<gene>
    <name evidence="8" type="ORF">CCUR1050_LOCUS6796</name>
</gene>
<reference evidence="8" key="1">
    <citation type="submission" date="2021-01" db="EMBL/GenBank/DDBJ databases">
        <authorList>
            <person name="Corre E."/>
            <person name="Pelletier E."/>
            <person name="Niang G."/>
            <person name="Scheremetjew M."/>
            <person name="Finn R."/>
            <person name="Kale V."/>
            <person name="Holt S."/>
            <person name="Cochrane G."/>
            <person name="Meng A."/>
            <person name="Brown T."/>
            <person name="Cohen L."/>
        </authorList>
    </citation>
    <scope>NUCLEOTIDE SEQUENCE</scope>
    <source>
        <strain evidence="8">CCAP979/52</strain>
    </source>
</reference>
<evidence type="ECO:0000256" key="6">
    <source>
        <dbReference type="PROSITE-ProRule" id="PRU00118"/>
    </source>
</evidence>
<dbReference type="PANTHER" id="PTHR11760">
    <property type="entry name" value="30S/40S RIBOSOMAL PROTEIN S3"/>
    <property type="match status" value="1"/>
</dbReference>
<evidence type="ECO:0000313" key="8">
    <source>
        <dbReference type="EMBL" id="CAD8629117.1"/>
    </source>
</evidence>
<dbReference type="Gene3D" id="3.30.300.20">
    <property type="match status" value="1"/>
</dbReference>
<dbReference type="GO" id="GO:0003723">
    <property type="term" value="F:RNA binding"/>
    <property type="evidence" value="ECO:0007669"/>
    <property type="project" value="UniProtKB-UniRule"/>
</dbReference>
<dbReference type="Pfam" id="PF00189">
    <property type="entry name" value="Ribosomal_S3_C"/>
    <property type="match status" value="1"/>
</dbReference>
<dbReference type="GO" id="GO:0022627">
    <property type="term" value="C:cytosolic small ribosomal subunit"/>
    <property type="evidence" value="ECO:0007669"/>
    <property type="project" value="TreeGrafter"/>
</dbReference>
<evidence type="ECO:0000256" key="2">
    <source>
        <dbReference type="ARBA" id="ARBA00022884"/>
    </source>
</evidence>
<dbReference type="SUPFAM" id="SSF54821">
    <property type="entry name" value="Ribosomal protein S3 C-terminal domain"/>
    <property type="match status" value="1"/>
</dbReference>
<dbReference type="InterPro" id="IPR015946">
    <property type="entry name" value="KH_dom-like_a/b"/>
</dbReference>
<keyword evidence="3" id="KW-0689">Ribosomal protein</keyword>
<organism evidence="8">
    <name type="scientific">Cryptomonas curvata</name>
    <dbReference type="NCBI Taxonomy" id="233186"/>
    <lineage>
        <taxon>Eukaryota</taxon>
        <taxon>Cryptophyceae</taxon>
        <taxon>Cryptomonadales</taxon>
        <taxon>Cryptomonadaceae</taxon>
        <taxon>Cryptomonas</taxon>
    </lineage>
</organism>
<evidence type="ECO:0000259" key="7">
    <source>
        <dbReference type="PROSITE" id="PS50823"/>
    </source>
</evidence>
<dbReference type="Gene3D" id="3.30.1140.32">
    <property type="entry name" value="Ribosomal protein S3, C-terminal domain"/>
    <property type="match status" value="1"/>
</dbReference>
<dbReference type="PANTHER" id="PTHR11760:SF32">
    <property type="entry name" value="SMALL RIBOSOMAL SUBUNIT PROTEIN US3"/>
    <property type="match status" value="1"/>
</dbReference>
<dbReference type="CDD" id="cd02413">
    <property type="entry name" value="KH-II_40S_S3"/>
    <property type="match status" value="1"/>
</dbReference>
<dbReference type="InterPro" id="IPR005703">
    <property type="entry name" value="Ribosomal_uS3_euk/arc"/>
</dbReference>
<dbReference type="GO" id="GO:0003735">
    <property type="term" value="F:structural constituent of ribosome"/>
    <property type="evidence" value="ECO:0007669"/>
    <property type="project" value="InterPro"/>
</dbReference>
<keyword evidence="4" id="KW-0687">Ribonucleoprotein</keyword>
<dbReference type="InterPro" id="IPR001351">
    <property type="entry name" value="Ribosomal_uS3_C"/>
</dbReference>
<dbReference type="NCBIfam" id="NF003219">
    <property type="entry name" value="PRK04191.1"/>
    <property type="match status" value="1"/>
</dbReference>
<dbReference type="InterPro" id="IPR009019">
    <property type="entry name" value="KH_sf_prok-type"/>
</dbReference>
<dbReference type="NCBIfam" id="TIGR01008">
    <property type="entry name" value="uS3_euk_arch"/>
    <property type="match status" value="1"/>
</dbReference>
<dbReference type="FunFam" id="3.30.300.20:FF:000006">
    <property type="entry name" value="40S ribosomal protein S3"/>
    <property type="match status" value="1"/>
</dbReference>
<dbReference type="InterPro" id="IPR057258">
    <property type="entry name" value="Ribosomal_uS3"/>
</dbReference>
<evidence type="ECO:0000256" key="1">
    <source>
        <dbReference type="ARBA" id="ARBA00010761"/>
    </source>
</evidence>
<comment type="similarity">
    <text evidence="1">Belongs to the universal ribosomal protein uS3 family.</text>
</comment>
<dbReference type="FunFam" id="3.30.1140.32:FF:000005">
    <property type="entry name" value="40S ribosomal protein S3"/>
    <property type="match status" value="1"/>
</dbReference>
<evidence type="ECO:0000256" key="5">
    <source>
        <dbReference type="ARBA" id="ARBA00035408"/>
    </source>
</evidence>
<dbReference type="GO" id="GO:0006412">
    <property type="term" value="P:translation"/>
    <property type="evidence" value="ECO:0007669"/>
    <property type="project" value="InterPro"/>
</dbReference>
<dbReference type="InterPro" id="IPR004044">
    <property type="entry name" value="KH_dom_type_2"/>
</dbReference>
<dbReference type="InterPro" id="IPR036419">
    <property type="entry name" value="Ribosomal_S3_C_sf"/>
</dbReference>
<feature type="domain" description="KH type-2" evidence="7">
    <location>
        <begin position="21"/>
        <end position="92"/>
    </location>
</feature>